<comment type="caution">
    <text evidence="5">The sequence shown here is derived from an EMBL/GenBank/DDBJ whole genome shotgun (WGS) entry which is preliminary data.</text>
</comment>
<evidence type="ECO:0000259" key="4">
    <source>
        <dbReference type="PROSITE" id="PS51736"/>
    </source>
</evidence>
<proteinExistence type="predicted"/>
<dbReference type="AlphaFoldDB" id="A0A7W9LFJ6"/>
<dbReference type="InterPro" id="IPR050639">
    <property type="entry name" value="SSR_resolvase"/>
</dbReference>
<dbReference type="PROSITE" id="PS51736">
    <property type="entry name" value="RECOMBINASES_3"/>
    <property type="match status" value="1"/>
</dbReference>
<accession>A0A7W9LFJ6</accession>
<gene>
    <name evidence="5" type="ORF">HD596_008716</name>
</gene>
<dbReference type="EMBL" id="JACHMB010000001">
    <property type="protein sequence ID" value="MBB5781960.1"/>
    <property type="molecule type" value="Genomic_DNA"/>
</dbReference>
<sequence length="306" mass="32833">MSDLADPAAAVEAFDCPMCQAPAGSACRTRGGKVAPKYHTPRFMLVPQLRTELEVRTPADRGPGRAWVTGPAREAAVADAGARPTRVGYARCSTEQQELQSQLDALAAAGCEPIFSEKISTRIKVRPEFTKALDFARTIKSAVPHQRVIFTVHEMKRLGRGAAELLTIAEELRRADIQLELLTGPLQGVYDPSGHGAALFAFFAGMAESEREYIREKSMEGQASARERGRHGGRPKVFDDDMAAYARSLRARGVSVPEIAAKLVIPAGKNKGRHPSLASVYRVLAEDAGPASAPDRPGHAGAQAPS</sequence>
<dbReference type="CDD" id="cd03768">
    <property type="entry name" value="SR_ResInv"/>
    <property type="match status" value="1"/>
</dbReference>
<dbReference type="Gene3D" id="3.40.50.1390">
    <property type="entry name" value="Resolvase, N-terminal catalytic domain"/>
    <property type="match status" value="1"/>
</dbReference>
<evidence type="ECO:0000256" key="3">
    <source>
        <dbReference type="SAM" id="MobiDB-lite"/>
    </source>
</evidence>
<feature type="region of interest" description="Disordered" evidence="3">
    <location>
        <begin position="216"/>
        <end position="237"/>
    </location>
</feature>
<dbReference type="GO" id="GO:0003677">
    <property type="term" value="F:DNA binding"/>
    <property type="evidence" value="ECO:0007669"/>
    <property type="project" value="UniProtKB-KW"/>
</dbReference>
<dbReference type="PANTHER" id="PTHR30461:SF2">
    <property type="entry name" value="SERINE RECOMBINASE PINE-RELATED"/>
    <property type="match status" value="1"/>
</dbReference>
<dbReference type="InterPro" id="IPR056911">
    <property type="entry name" value="Phage_Znf_bind_put"/>
</dbReference>
<dbReference type="SUPFAM" id="SSF53041">
    <property type="entry name" value="Resolvase-like"/>
    <property type="match status" value="1"/>
</dbReference>
<feature type="domain" description="Resolvase/invertase-type recombinase catalytic" evidence="4">
    <location>
        <begin position="85"/>
        <end position="229"/>
    </location>
</feature>
<dbReference type="GO" id="GO:0000150">
    <property type="term" value="F:DNA strand exchange activity"/>
    <property type="evidence" value="ECO:0007669"/>
    <property type="project" value="InterPro"/>
</dbReference>
<dbReference type="RefSeq" id="WP_185075162.1">
    <property type="nucleotide sequence ID" value="NZ_JACHMB010000001.1"/>
</dbReference>
<dbReference type="Pfam" id="PF24623">
    <property type="entry name" value="Phage_zn_bind_8"/>
    <property type="match status" value="1"/>
</dbReference>
<dbReference type="InterPro" id="IPR036162">
    <property type="entry name" value="Resolvase-like_N_sf"/>
</dbReference>
<keyword evidence="2" id="KW-0233">DNA recombination</keyword>
<evidence type="ECO:0000313" key="5">
    <source>
        <dbReference type="EMBL" id="MBB5781960.1"/>
    </source>
</evidence>
<dbReference type="Proteomes" id="UP000579153">
    <property type="component" value="Unassembled WGS sequence"/>
</dbReference>
<evidence type="ECO:0000256" key="2">
    <source>
        <dbReference type="ARBA" id="ARBA00023172"/>
    </source>
</evidence>
<dbReference type="Pfam" id="PF00239">
    <property type="entry name" value="Resolvase"/>
    <property type="match status" value="1"/>
</dbReference>
<evidence type="ECO:0000313" key="6">
    <source>
        <dbReference type="Proteomes" id="UP000579153"/>
    </source>
</evidence>
<reference evidence="5 6" key="1">
    <citation type="submission" date="2020-08" db="EMBL/GenBank/DDBJ databases">
        <title>Sequencing the genomes of 1000 actinobacteria strains.</title>
        <authorList>
            <person name="Klenk H.-P."/>
        </authorList>
    </citation>
    <scope>NUCLEOTIDE SEQUENCE [LARGE SCALE GENOMIC DNA]</scope>
    <source>
        <strain evidence="5 6">DSM 45507</strain>
    </source>
</reference>
<evidence type="ECO:0000256" key="1">
    <source>
        <dbReference type="ARBA" id="ARBA00023125"/>
    </source>
</evidence>
<dbReference type="InterPro" id="IPR006119">
    <property type="entry name" value="Resolv_N"/>
</dbReference>
<keyword evidence="1" id="KW-0238">DNA-binding</keyword>
<keyword evidence="6" id="KW-1185">Reference proteome</keyword>
<name>A0A7W9LFJ6_9ACTN</name>
<dbReference type="PANTHER" id="PTHR30461">
    <property type="entry name" value="DNA-INVERTASE FROM LAMBDOID PROPHAGE"/>
    <property type="match status" value="1"/>
</dbReference>
<dbReference type="SMART" id="SM00857">
    <property type="entry name" value="Resolvase"/>
    <property type="match status" value="1"/>
</dbReference>
<organism evidence="5 6">
    <name type="scientific">Nonomuraea jabiensis</name>
    <dbReference type="NCBI Taxonomy" id="882448"/>
    <lineage>
        <taxon>Bacteria</taxon>
        <taxon>Bacillati</taxon>
        <taxon>Actinomycetota</taxon>
        <taxon>Actinomycetes</taxon>
        <taxon>Streptosporangiales</taxon>
        <taxon>Streptosporangiaceae</taxon>
        <taxon>Nonomuraea</taxon>
    </lineage>
</organism>
<protein>
    <submittedName>
        <fullName evidence="5">DNA invertase Pin-like site-specific DNA recombinase</fullName>
    </submittedName>
</protein>